<dbReference type="Proteomes" id="UP001164459">
    <property type="component" value="Chromosome"/>
</dbReference>
<reference evidence="2" key="1">
    <citation type="submission" date="2022-11" db="EMBL/GenBank/DDBJ databases">
        <title>Minimal conservation of predation-associated metabolite biosynthetic gene clusters underscores biosynthetic potential of Myxococcota including descriptions for ten novel species: Archangium lansinium sp. nov., Myxococcus landrumus sp. nov., Nannocystis bai.</title>
        <authorList>
            <person name="Ahearne A."/>
            <person name="Stevens C."/>
            <person name="Dowd S."/>
        </authorList>
    </citation>
    <scope>NUCLEOTIDE SEQUENCE</scope>
    <source>
        <strain evidence="2">Fl3</strain>
    </source>
</reference>
<feature type="region of interest" description="Disordered" evidence="1">
    <location>
        <begin position="16"/>
        <end position="38"/>
    </location>
</feature>
<evidence type="ECO:0000256" key="1">
    <source>
        <dbReference type="SAM" id="MobiDB-lite"/>
    </source>
</evidence>
<evidence type="ECO:0000313" key="2">
    <source>
        <dbReference type="EMBL" id="WAS90524.1"/>
    </source>
</evidence>
<evidence type="ECO:0000313" key="5">
    <source>
        <dbReference type="Proteomes" id="UP001164459"/>
    </source>
</evidence>
<dbReference type="RefSeq" id="WP_269032851.1">
    <property type="nucleotide sequence ID" value="NZ_CP114040.1"/>
</dbReference>
<sequence>MAGELVRRCAAAGLPTDAAERPGGASAGEGQAMSARGEATWRKRVDGWIASGQTCKEYAARIRVNPHTLGWWKWRLHAARADARDQGTGEAGFVEVTQEVAASMTSEPGVLELEVGRVVLRILGHVEADMLGRVLDVLEGRR</sequence>
<dbReference type="NCBIfam" id="NF047593">
    <property type="entry name" value="IS66_ISAeme5_TnpA"/>
    <property type="match status" value="1"/>
</dbReference>
<organism evidence="2 5">
    <name type="scientific">Nannocystis punicea</name>
    <dbReference type="NCBI Taxonomy" id="2995304"/>
    <lineage>
        <taxon>Bacteria</taxon>
        <taxon>Pseudomonadati</taxon>
        <taxon>Myxococcota</taxon>
        <taxon>Polyangia</taxon>
        <taxon>Nannocystales</taxon>
        <taxon>Nannocystaceae</taxon>
        <taxon>Nannocystis</taxon>
    </lineage>
</organism>
<gene>
    <name evidence="2" type="ORF">O0S08_30420</name>
    <name evidence="3" type="ORF">O0S08_37165</name>
    <name evidence="4" type="ORF">O0S08_37505</name>
</gene>
<evidence type="ECO:0000313" key="4">
    <source>
        <dbReference type="EMBL" id="WAS91914.1"/>
    </source>
</evidence>
<accession>A0ABY7GU81</accession>
<dbReference type="EMBL" id="CP114040">
    <property type="protein sequence ID" value="WAS90524.1"/>
    <property type="molecule type" value="Genomic_DNA"/>
</dbReference>
<protein>
    <recommendedName>
        <fullName evidence="6">Transposase</fullName>
    </recommendedName>
</protein>
<dbReference type="EMBL" id="CP114040">
    <property type="protein sequence ID" value="WAS91914.1"/>
    <property type="molecule type" value="Genomic_DNA"/>
</dbReference>
<evidence type="ECO:0008006" key="6">
    <source>
        <dbReference type="Google" id="ProtNLM"/>
    </source>
</evidence>
<evidence type="ECO:0000313" key="3">
    <source>
        <dbReference type="EMBL" id="WAS91848.1"/>
    </source>
</evidence>
<keyword evidence="5" id="KW-1185">Reference proteome</keyword>
<name>A0ABY7GU81_9BACT</name>
<proteinExistence type="predicted"/>
<dbReference type="EMBL" id="CP114040">
    <property type="protein sequence ID" value="WAS91848.1"/>
    <property type="molecule type" value="Genomic_DNA"/>
</dbReference>